<evidence type="ECO:0000256" key="6">
    <source>
        <dbReference type="SAM" id="MobiDB-lite"/>
    </source>
</evidence>
<dbReference type="SMART" id="SM00490">
    <property type="entry name" value="HELICc"/>
    <property type="match status" value="1"/>
</dbReference>
<protein>
    <submittedName>
        <fullName evidence="9">Superfamily II DNA and RNA helicase</fullName>
    </submittedName>
</protein>
<reference evidence="9 10" key="1">
    <citation type="submission" date="2014-12" db="EMBL/GenBank/DDBJ databases">
        <title>Comparative genomics of the lactic acid bacteria isolated from the honey bee gut.</title>
        <authorList>
            <person name="Ellegaard K.M."/>
            <person name="Tamarit D."/>
            <person name="Javelind E."/>
            <person name="Olofsson T."/>
            <person name="Andersson S.G."/>
            <person name="Vasquez A."/>
        </authorList>
    </citation>
    <scope>NUCLEOTIDE SEQUENCE [LARGE SCALE GENOMIC DNA]</scope>
    <source>
        <strain evidence="9 10">Hon2</strain>
    </source>
</reference>
<keyword evidence="2" id="KW-0378">Hydrolase</keyword>
<name>A0A0F4KR03_9LACO</name>
<dbReference type="PATRIC" id="fig|1218508.4.peg.1240"/>
<evidence type="ECO:0000256" key="2">
    <source>
        <dbReference type="ARBA" id="ARBA00022801"/>
    </source>
</evidence>
<keyword evidence="1" id="KW-0547">Nucleotide-binding</keyword>
<evidence type="ECO:0000259" key="8">
    <source>
        <dbReference type="PROSITE" id="PS51194"/>
    </source>
</evidence>
<proteinExistence type="inferred from homology"/>
<dbReference type="Proteomes" id="UP000033695">
    <property type="component" value="Unassembled WGS sequence"/>
</dbReference>
<dbReference type="GO" id="GO:0016787">
    <property type="term" value="F:hydrolase activity"/>
    <property type="evidence" value="ECO:0007669"/>
    <property type="project" value="UniProtKB-KW"/>
</dbReference>
<dbReference type="PROSITE" id="PS51192">
    <property type="entry name" value="HELICASE_ATP_BIND_1"/>
    <property type="match status" value="1"/>
</dbReference>
<dbReference type="SUPFAM" id="SSF52540">
    <property type="entry name" value="P-loop containing nucleoside triphosphate hydrolases"/>
    <property type="match status" value="1"/>
</dbReference>
<dbReference type="OrthoDB" id="9805696at2"/>
<feature type="domain" description="Helicase C-terminal" evidence="8">
    <location>
        <begin position="204"/>
        <end position="363"/>
    </location>
</feature>
<comment type="similarity">
    <text evidence="5">Belongs to the DEAD box helicase family.</text>
</comment>
<dbReference type="GO" id="GO:0005829">
    <property type="term" value="C:cytosol"/>
    <property type="evidence" value="ECO:0007669"/>
    <property type="project" value="TreeGrafter"/>
</dbReference>
<accession>A0A0F4KR03</accession>
<dbReference type="GO" id="GO:0005524">
    <property type="term" value="F:ATP binding"/>
    <property type="evidence" value="ECO:0007669"/>
    <property type="project" value="UniProtKB-KW"/>
</dbReference>
<dbReference type="Gene3D" id="3.40.50.300">
    <property type="entry name" value="P-loop containing nucleotide triphosphate hydrolases"/>
    <property type="match status" value="2"/>
</dbReference>
<dbReference type="AlphaFoldDB" id="A0A0F4KR03"/>
<dbReference type="PANTHER" id="PTHR47959">
    <property type="entry name" value="ATP-DEPENDENT RNA HELICASE RHLE-RELATED"/>
    <property type="match status" value="1"/>
</dbReference>
<dbReference type="GO" id="GO:0003724">
    <property type="term" value="F:RNA helicase activity"/>
    <property type="evidence" value="ECO:0007669"/>
    <property type="project" value="TreeGrafter"/>
</dbReference>
<organism evidence="9 10">
    <name type="scientific">Bombilactobacillus mellis</name>
    <dbReference type="NCBI Taxonomy" id="1218508"/>
    <lineage>
        <taxon>Bacteria</taxon>
        <taxon>Bacillati</taxon>
        <taxon>Bacillota</taxon>
        <taxon>Bacilli</taxon>
        <taxon>Lactobacillales</taxon>
        <taxon>Lactobacillaceae</taxon>
        <taxon>Bombilactobacillus</taxon>
    </lineage>
</organism>
<dbReference type="InterPro" id="IPR011545">
    <property type="entry name" value="DEAD/DEAH_box_helicase_dom"/>
</dbReference>
<dbReference type="InterPro" id="IPR044742">
    <property type="entry name" value="DEAD/DEAH_RhlB"/>
</dbReference>
<dbReference type="GO" id="GO:0003676">
    <property type="term" value="F:nucleic acid binding"/>
    <property type="evidence" value="ECO:0007669"/>
    <property type="project" value="InterPro"/>
</dbReference>
<dbReference type="SMART" id="SM00487">
    <property type="entry name" value="DEXDc"/>
    <property type="match status" value="1"/>
</dbReference>
<dbReference type="Pfam" id="PF00270">
    <property type="entry name" value="DEAD"/>
    <property type="match status" value="1"/>
</dbReference>
<dbReference type="STRING" id="1218508.JG29_12520"/>
<dbReference type="InterPro" id="IPR001650">
    <property type="entry name" value="Helicase_C-like"/>
</dbReference>
<dbReference type="PROSITE" id="PS51194">
    <property type="entry name" value="HELICASE_CTER"/>
    <property type="match status" value="1"/>
</dbReference>
<dbReference type="CDD" id="cd00268">
    <property type="entry name" value="DEADc"/>
    <property type="match status" value="1"/>
</dbReference>
<dbReference type="HOGENOM" id="CLU_003041_1_3_9"/>
<evidence type="ECO:0000256" key="3">
    <source>
        <dbReference type="ARBA" id="ARBA00022806"/>
    </source>
</evidence>
<feature type="compositionally biased region" description="Basic residues" evidence="6">
    <location>
        <begin position="374"/>
        <end position="393"/>
    </location>
</feature>
<dbReference type="CDD" id="cd18787">
    <property type="entry name" value="SF2_C_DEAD"/>
    <property type="match status" value="1"/>
</dbReference>
<sequence>MQIPIVYQDYFQAHHFLHLTPIQEQVYPLLLKHQNVLALAPTGSGKTLAFGMPLLQQVQPGGGIQKLILEPSQELAIQTRDVLRTLNPDIQIYGLIGGANLKRQIESLKQKPEVVVATLGRLQDLIARKKIKLQHIDTLLVDEADELLTDQLDNIRSLINRLNSSLQLAFFSATKIPLFKDLHTWFASDFVTVDLTNDSFFRSGLQHYFLKVDNQHKPDILQRLAHRKNKKNLVFCQSSKQLHRLAATLRYRKVYFTVLDTSDPKKRRADALADFRNQKTSLLLTTDVAARGMDITDLTTVINWENPNTLTEYIHRSGRAGRMGRHGEIITLGNQHDRRQLQALLQEAGIKLEKSTLLKAPIAKTKTDNSVSKTAKKRAGKKKRSSKNHRKPN</sequence>
<keyword evidence="10" id="KW-1185">Reference proteome</keyword>
<comment type="caution">
    <text evidence="9">The sequence shown here is derived from an EMBL/GenBank/DDBJ whole genome shotgun (WGS) entry which is preliminary data.</text>
</comment>
<evidence type="ECO:0000259" key="7">
    <source>
        <dbReference type="PROSITE" id="PS51192"/>
    </source>
</evidence>
<evidence type="ECO:0000256" key="5">
    <source>
        <dbReference type="ARBA" id="ARBA00038437"/>
    </source>
</evidence>
<dbReference type="EMBL" id="JXBZ01000008">
    <property type="protein sequence ID" value="KJY48840.1"/>
    <property type="molecule type" value="Genomic_DNA"/>
</dbReference>
<gene>
    <name evidence="9" type="ORF">JG29_12520</name>
</gene>
<dbReference type="InterPro" id="IPR050079">
    <property type="entry name" value="DEAD_box_RNA_helicase"/>
</dbReference>
<evidence type="ECO:0000313" key="9">
    <source>
        <dbReference type="EMBL" id="KJY48840.1"/>
    </source>
</evidence>
<evidence type="ECO:0000313" key="10">
    <source>
        <dbReference type="Proteomes" id="UP000033695"/>
    </source>
</evidence>
<feature type="region of interest" description="Disordered" evidence="6">
    <location>
        <begin position="361"/>
        <end position="393"/>
    </location>
</feature>
<evidence type="ECO:0000256" key="1">
    <source>
        <dbReference type="ARBA" id="ARBA00022741"/>
    </source>
</evidence>
<evidence type="ECO:0000256" key="4">
    <source>
        <dbReference type="ARBA" id="ARBA00022840"/>
    </source>
</evidence>
<feature type="domain" description="Helicase ATP-binding" evidence="7">
    <location>
        <begin position="27"/>
        <end position="193"/>
    </location>
</feature>
<dbReference type="InterPro" id="IPR014001">
    <property type="entry name" value="Helicase_ATP-bd"/>
</dbReference>
<dbReference type="RefSeq" id="WP_052696327.1">
    <property type="nucleotide sequence ID" value="NZ_JBHTHW010000008.1"/>
</dbReference>
<dbReference type="Pfam" id="PF00271">
    <property type="entry name" value="Helicase_C"/>
    <property type="match status" value="1"/>
</dbReference>
<keyword evidence="3 9" id="KW-0347">Helicase</keyword>
<dbReference type="PANTHER" id="PTHR47959:SF1">
    <property type="entry name" value="ATP-DEPENDENT RNA HELICASE DBPA"/>
    <property type="match status" value="1"/>
</dbReference>
<keyword evidence="4" id="KW-0067">ATP-binding</keyword>
<dbReference type="InterPro" id="IPR027417">
    <property type="entry name" value="P-loop_NTPase"/>
</dbReference>